<evidence type="ECO:0000256" key="5">
    <source>
        <dbReference type="SAM" id="MobiDB-lite"/>
    </source>
</evidence>
<keyword evidence="3" id="KW-1133">Transmembrane helix</keyword>
<name>A0AAE1RVK1_9SOLA</name>
<keyword evidence="2" id="KW-0812">Transmembrane</keyword>
<comment type="caution">
    <text evidence="7">The sequence shown here is derived from an EMBL/GenBank/DDBJ whole genome shotgun (WGS) entry which is preliminary data.</text>
</comment>
<protein>
    <recommendedName>
        <fullName evidence="6">Photosystem II cytochrome b559 N-terminal domain-containing protein</fullName>
    </recommendedName>
</protein>
<evidence type="ECO:0000313" key="7">
    <source>
        <dbReference type="EMBL" id="KAK4357842.1"/>
    </source>
</evidence>
<dbReference type="GO" id="GO:0015979">
    <property type="term" value="P:photosynthesis"/>
    <property type="evidence" value="ECO:0007669"/>
    <property type="project" value="InterPro"/>
</dbReference>
<comment type="subcellular location">
    <subcellularLocation>
        <location evidence="1">Membrane</location>
    </subcellularLocation>
</comment>
<dbReference type="InterPro" id="IPR013081">
    <property type="entry name" value="PSII_cyt_b559_N"/>
</dbReference>
<keyword evidence="8" id="KW-1185">Reference proteome</keyword>
<dbReference type="Proteomes" id="UP001291623">
    <property type="component" value="Unassembled WGS sequence"/>
</dbReference>
<evidence type="ECO:0000256" key="2">
    <source>
        <dbReference type="ARBA" id="ARBA00022692"/>
    </source>
</evidence>
<organism evidence="7 8">
    <name type="scientific">Anisodus tanguticus</name>
    <dbReference type="NCBI Taxonomy" id="243964"/>
    <lineage>
        <taxon>Eukaryota</taxon>
        <taxon>Viridiplantae</taxon>
        <taxon>Streptophyta</taxon>
        <taxon>Embryophyta</taxon>
        <taxon>Tracheophyta</taxon>
        <taxon>Spermatophyta</taxon>
        <taxon>Magnoliopsida</taxon>
        <taxon>eudicotyledons</taxon>
        <taxon>Gunneridae</taxon>
        <taxon>Pentapetalae</taxon>
        <taxon>asterids</taxon>
        <taxon>lamiids</taxon>
        <taxon>Solanales</taxon>
        <taxon>Solanaceae</taxon>
        <taxon>Solanoideae</taxon>
        <taxon>Hyoscyameae</taxon>
        <taxon>Anisodus</taxon>
    </lineage>
</organism>
<evidence type="ECO:0000256" key="4">
    <source>
        <dbReference type="ARBA" id="ARBA00023136"/>
    </source>
</evidence>
<dbReference type="AlphaFoldDB" id="A0AAE1RVK1"/>
<evidence type="ECO:0000313" key="8">
    <source>
        <dbReference type="Proteomes" id="UP001291623"/>
    </source>
</evidence>
<keyword evidence="4" id="KW-0472">Membrane</keyword>
<evidence type="ECO:0000259" key="6">
    <source>
        <dbReference type="Pfam" id="PF00283"/>
    </source>
</evidence>
<feature type="domain" description="Photosystem II cytochrome b559 N-terminal" evidence="6">
    <location>
        <begin position="14"/>
        <end position="31"/>
    </location>
</feature>
<evidence type="ECO:0000256" key="3">
    <source>
        <dbReference type="ARBA" id="ARBA00022989"/>
    </source>
</evidence>
<evidence type="ECO:0000256" key="1">
    <source>
        <dbReference type="ARBA" id="ARBA00004370"/>
    </source>
</evidence>
<reference evidence="7" key="1">
    <citation type="submission" date="2023-12" db="EMBL/GenBank/DDBJ databases">
        <title>Genome assembly of Anisodus tanguticus.</title>
        <authorList>
            <person name="Wang Y.-J."/>
        </authorList>
    </citation>
    <scope>NUCLEOTIDE SEQUENCE</scope>
    <source>
        <strain evidence="7">KB-2021</strain>
        <tissue evidence="7">Leaf</tissue>
    </source>
</reference>
<feature type="region of interest" description="Disordered" evidence="5">
    <location>
        <begin position="94"/>
        <end position="131"/>
    </location>
</feature>
<dbReference type="EMBL" id="JAVYJV010000012">
    <property type="protein sequence ID" value="KAK4357842.1"/>
    <property type="molecule type" value="Genomic_DNA"/>
</dbReference>
<gene>
    <name evidence="7" type="ORF">RND71_023452</name>
</gene>
<dbReference type="Pfam" id="PF00283">
    <property type="entry name" value="Cytochrom_B559"/>
    <property type="match status" value="1"/>
</dbReference>
<dbReference type="GO" id="GO:0016020">
    <property type="term" value="C:membrane"/>
    <property type="evidence" value="ECO:0007669"/>
    <property type="project" value="UniProtKB-SubCell"/>
</dbReference>
<accession>A0AAE1RVK1</accession>
<sequence>MQKHSQEQEIETLMTIDRTYPIFTVRWLVVHDMAKKDEWDTTTSKDVADIPGNIAQGQVPMSKDWLRQRHSLNLTRKIQELVRARKYYMGLLSSQKGGDDADADADAAAGSRQTGGAATDKGAGNDVGERR</sequence>
<proteinExistence type="predicted"/>